<keyword evidence="9" id="KW-0809">Transit peptide</keyword>
<dbReference type="STRING" id="41875.K8FI93"/>
<evidence type="ECO:0000256" key="7">
    <source>
        <dbReference type="ARBA" id="ARBA00022617"/>
    </source>
</evidence>
<evidence type="ECO:0000256" key="14">
    <source>
        <dbReference type="ARBA" id="ARBA00040313"/>
    </source>
</evidence>
<dbReference type="PANTHER" id="PTHR31356:SF58">
    <property type="entry name" value="CYTOCHROME C PEROXIDASE, MITOCHONDRIAL"/>
    <property type="match status" value="1"/>
</dbReference>
<dbReference type="PRINTS" id="PR00459">
    <property type="entry name" value="ASPEROXIDASE"/>
</dbReference>
<dbReference type="InterPro" id="IPR002207">
    <property type="entry name" value="Peroxidase_I"/>
</dbReference>
<accession>K8FI93</accession>
<dbReference type="Gene3D" id="1.10.420.10">
    <property type="entry name" value="Peroxidase, domain 2"/>
    <property type="match status" value="1"/>
</dbReference>
<dbReference type="InterPro" id="IPR019794">
    <property type="entry name" value="Peroxidases_AS"/>
</dbReference>
<keyword evidence="7" id="KW-0349">Heme</keyword>
<dbReference type="PANTHER" id="PTHR31356">
    <property type="entry name" value="THYLAKOID LUMENAL 29 KDA PROTEIN, CHLOROPLASTIC-RELATED"/>
    <property type="match status" value="1"/>
</dbReference>
<dbReference type="CDD" id="cd00691">
    <property type="entry name" value="ascorbate_peroxidase"/>
    <property type="match status" value="1"/>
</dbReference>
<evidence type="ECO:0000256" key="4">
    <source>
        <dbReference type="ARBA" id="ARBA00006873"/>
    </source>
</evidence>
<evidence type="ECO:0000256" key="16">
    <source>
        <dbReference type="SAM" id="MobiDB-lite"/>
    </source>
</evidence>
<feature type="compositionally biased region" description="Basic and acidic residues" evidence="16">
    <location>
        <begin position="268"/>
        <end position="277"/>
    </location>
</feature>
<dbReference type="GO" id="GO:0034599">
    <property type="term" value="P:cellular response to oxidative stress"/>
    <property type="evidence" value="ECO:0007669"/>
    <property type="project" value="InterPro"/>
</dbReference>
<dbReference type="FunFam" id="1.10.420.10:FF:000009">
    <property type="entry name" value="Ascorbate peroxidase"/>
    <property type="match status" value="1"/>
</dbReference>
<dbReference type="EC" id="1.11.1.5" evidence="13"/>
<dbReference type="EC" id="1.11.1.11" evidence="5"/>
<keyword evidence="10" id="KW-0560">Oxidoreductase</keyword>
<keyword evidence="6 18" id="KW-0575">Peroxidase</keyword>
<evidence type="ECO:0000256" key="15">
    <source>
        <dbReference type="ARBA" id="ARBA00049265"/>
    </source>
</evidence>
<feature type="region of interest" description="Disordered" evidence="16">
    <location>
        <begin position="255"/>
        <end position="279"/>
    </location>
</feature>
<dbReference type="AlphaFoldDB" id="K8FI93"/>
<dbReference type="GO" id="GO:0004130">
    <property type="term" value="F:cytochrome-c peroxidase activity"/>
    <property type="evidence" value="ECO:0007669"/>
    <property type="project" value="UniProtKB-EC"/>
</dbReference>
<dbReference type="PROSITE" id="PS00436">
    <property type="entry name" value="PEROXIDASE_2"/>
    <property type="match status" value="1"/>
</dbReference>
<dbReference type="InterPro" id="IPR019793">
    <property type="entry name" value="Peroxidases_heam-ligand_BS"/>
</dbReference>
<dbReference type="GeneID" id="19013592"/>
<dbReference type="GO" id="GO:0016688">
    <property type="term" value="F:L-ascorbate peroxidase activity"/>
    <property type="evidence" value="ECO:0007669"/>
    <property type="project" value="UniProtKB-EC"/>
</dbReference>
<dbReference type="KEGG" id="bpg:Bathy09g00850"/>
<name>K8FI93_9CHLO</name>
<evidence type="ECO:0000256" key="5">
    <source>
        <dbReference type="ARBA" id="ARBA00012940"/>
    </source>
</evidence>
<dbReference type="eggNOG" id="ENOG502QR1E">
    <property type="taxonomic scope" value="Eukaryota"/>
</dbReference>
<protein>
    <recommendedName>
        <fullName evidence="14">Cytochrome c peroxidase, mitochondrial</fullName>
        <ecNumber evidence="5">1.11.1.11</ecNumber>
        <ecNumber evidence="13">1.11.1.5</ecNumber>
    </recommendedName>
</protein>
<feature type="region of interest" description="Disordered" evidence="16">
    <location>
        <begin position="1"/>
        <end position="26"/>
    </location>
</feature>
<gene>
    <name evidence="18" type="ORF">Bathy09g00850</name>
</gene>
<evidence type="ECO:0000256" key="3">
    <source>
        <dbReference type="ARBA" id="ARBA00004569"/>
    </source>
</evidence>
<organism evidence="18 19">
    <name type="scientific">Bathycoccus prasinos</name>
    <dbReference type="NCBI Taxonomy" id="41875"/>
    <lineage>
        <taxon>Eukaryota</taxon>
        <taxon>Viridiplantae</taxon>
        <taxon>Chlorophyta</taxon>
        <taxon>Mamiellophyceae</taxon>
        <taxon>Mamiellales</taxon>
        <taxon>Bathycoccaceae</taxon>
        <taxon>Bathycoccus</taxon>
    </lineage>
</organism>
<dbReference type="OrthoDB" id="2859658at2759"/>
<feature type="domain" description="Plant heme peroxidase family profile" evidence="17">
    <location>
        <begin position="207"/>
        <end position="412"/>
    </location>
</feature>
<evidence type="ECO:0000256" key="12">
    <source>
        <dbReference type="ARBA" id="ARBA00023128"/>
    </source>
</evidence>
<keyword evidence="19" id="KW-1185">Reference proteome</keyword>
<dbReference type="PROSITE" id="PS00435">
    <property type="entry name" value="PEROXIDASE_1"/>
    <property type="match status" value="1"/>
</dbReference>
<evidence type="ECO:0000256" key="13">
    <source>
        <dbReference type="ARBA" id="ARBA00039063"/>
    </source>
</evidence>
<dbReference type="GO" id="GO:0005758">
    <property type="term" value="C:mitochondrial intermembrane space"/>
    <property type="evidence" value="ECO:0007669"/>
    <property type="project" value="UniProtKB-SubCell"/>
</dbReference>
<dbReference type="GO" id="GO:0046872">
    <property type="term" value="F:metal ion binding"/>
    <property type="evidence" value="ECO:0007669"/>
    <property type="project" value="UniProtKB-KW"/>
</dbReference>
<dbReference type="PROSITE" id="PS50873">
    <property type="entry name" value="PEROXIDASE_4"/>
    <property type="match status" value="1"/>
</dbReference>
<dbReference type="Gene3D" id="1.10.520.10">
    <property type="match status" value="1"/>
</dbReference>
<dbReference type="InterPro" id="IPR002016">
    <property type="entry name" value="Haem_peroxidase"/>
</dbReference>
<dbReference type="PRINTS" id="PR00458">
    <property type="entry name" value="PEROXIDASE"/>
</dbReference>
<evidence type="ECO:0000256" key="11">
    <source>
        <dbReference type="ARBA" id="ARBA00023004"/>
    </source>
</evidence>
<keyword evidence="8" id="KW-0479">Metal-binding</keyword>
<comment type="catalytic activity">
    <reaction evidence="15">
        <text>2 Fe(II)-[cytochrome c] + H2O2 + 2 H(+) = 2 Fe(III)-[cytochrome c] + 2 H2O</text>
        <dbReference type="Rhea" id="RHEA:16581"/>
        <dbReference type="Rhea" id="RHEA-COMP:10350"/>
        <dbReference type="Rhea" id="RHEA-COMP:14399"/>
        <dbReference type="ChEBI" id="CHEBI:15377"/>
        <dbReference type="ChEBI" id="CHEBI:15378"/>
        <dbReference type="ChEBI" id="CHEBI:16240"/>
        <dbReference type="ChEBI" id="CHEBI:29033"/>
        <dbReference type="ChEBI" id="CHEBI:29034"/>
        <dbReference type="EC" id="1.11.1.5"/>
    </reaction>
</comment>
<comment type="similarity">
    <text evidence="4">Belongs to the peroxidase family. Ascorbate peroxidase subfamily.</text>
</comment>
<evidence type="ECO:0000259" key="17">
    <source>
        <dbReference type="PROSITE" id="PS50873"/>
    </source>
</evidence>
<comment type="subcellular location">
    <subcellularLocation>
        <location evidence="3">Mitochondrion intermembrane space</location>
    </subcellularLocation>
    <subcellularLocation>
        <location evidence="2">Mitochondrion matrix</location>
    </subcellularLocation>
</comment>
<keyword evidence="12" id="KW-0496">Mitochondrion</keyword>
<evidence type="ECO:0000313" key="19">
    <source>
        <dbReference type="Proteomes" id="UP000198341"/>
    </source>
</evidence>
<dbReference type="GO" id="GO:0020037">
    <property type="term" value="F:heme binding"/>
    <property type="evidence" value="ECO:0007669"/>
    <property type="project" value="InterPro"/>
</dbReference>
<dbReference type="SUPFAM" id="SSF48113">
    <property type="entry name" value="Heme-dependent peroxidases"/>
    <property type="match status" value="1"/>
</dbReference>
<evidence type="ECO:0000256" key="8">
    <source>
        <dbReference type="ARBA" id="ARBA00022723"/>
    </source>
</evidence>
<proteinExistence type="inferred from homology"/>
<evidence type="ECO:0000256" key="2">
    <source>
        <dbReference type="ARBA" id="ARBA00004305"/>
    </source>
</evidence>
<dbReference type="GO" id="GO:0042744">
    <property type="term" value="P:hydrogen peroxide catabolic process"/>
    <property type="evidence" value="ECO:0007669"/>
    <property type="project" value="TreeGrafter"/>
</dbReference>
<dbReference type="EMBL" id="FO082270">
    <property type="protein sequence ID" value="CCO66559.1"/>
    <property type="molecule type" value="Genomic_DNA"/>
</dbReference>
<evidence type="ECO:0000256" key="9">
    <source>
        <dbReference type="ARBA" id="ARBA00022946"/>
    </source>
</evidence>
<dbReference type="Pfam" id="PF00141">
    <property type="entry name" value="peroxidase"/>
    <property type="match status" value="1"/>
</dbReference>
<evidence type="ECO:0000313" key="18">
    <source>
        <dbReference type="EMBL" id="CCO66559.1"/>
    </source>
</evidence>
<keyword evidence="11" id="KW-0408">Iron</keyword>
<dbReference type="InterPro" id="IPR010255">
    <property type="entry name" value="Haem_peroxidase_sf"/>
</dbReference>
<evidence type="ECO:0000256" key="1">
    <source>
        <dbReference type="ARBA" id="ARBA00001970"/>
    </source>
</evidence>
<dbReference type="RefSeq" id="XP_007510999.1">
    <property type="nucleotide sequence ID" value="XM_007510937.1"/>
</dbReference>
<dbReference type="GO" id="GO:0000302">
    <property type="term" value="P:response to reactive oxygen species"/>
    <property type="evidence" value="ECO:0007669"/>
    <property type="project" value="TreeGrafter"/>
</dbReference>
<sequence>MMPTTSKIRCSSSLTSGGSDTNTHSNRCVARGGGFSSFKEQQQKQKKSISTFRSKSFSSDDEGKLLIMNSTPNPIEEEEDMIEYCVLKSDEDLIHLSLTKRDVFRALVGIVGMVGMSTVVQGSAPPFARASNGESSLNKAADSEKDFKQLRKDVKALMEKDANLGPTLVRLAWHSSGTYDKMTQTGGSSGGTIRFKEELAHGGNAGLDKMVAALEPIKERNPKISYADMYAYAGKVAIEEMGGPTMEFKYGRVDEMDPSKVTPNGRLPDADKGDHAGPKTTQGLRDVFYRMGFDDQEIVALSGAHALGRCHADASGYVGPWSSTPLLFNNSYYGLLKGLKWTENTKTKKFQYEDPSGQLMMLPSDIVLLEDENFKKYVDVYAKDQKKFFADFKNAFEKLELLGTSGLNTLKE</sequence>
<dbReference type="InterPro" id="IPR044831">
    <property type="entry name" value="Ccp1-like"/>
</dbReference>
<reference evidence="18 19" key="1">
    <citation type="submission" date="2011-10" db="EMBL/GenBank/DDBJ databases">
        <authorList>
            <person name="Genoscope - CEA"/>
        </authorList>
    </citation>
    <scope>NUCLEOTIDE SEQUENCE [LARGE SCALE GENOMIC DNA]</scope>
    <source>
        <strain evidence="18 19">RCC 1105</strain>
    </source>
</reference>
<comment type="cofactor">
    <cofactor evidence="1">
        <name>heme b</name>
        <dbReference type="ChEBI" id="CHEBI:60344"/>
    </cofactor>
</comment>
<dbReference type="GO" id="GO:0005759">
    <property type="term" value="C:mitochondrial matrix"/>
    <property type="evidence" value="ECO:0007669"/>
    <property type="project" value="UniProtKB-SubCell"/>
</dbReference>
<evidence type="ECO:0000256" key="6">
    <source>
        <dbReference type="ARBA" id="ARBA00022559"/>
    </source>
</evidence>
<dbReference type="Proteomes" id="UP000198341">
    <property type="component" value="Chromosome 9"/>
</dbReference>
<evidence type="ECO:0000256" key="10">
    <source>
        <dbReference type="ARBA" id="ARBA00023002"/>
    </source>
</evidence>